<keyword evidence="12" id="KW-1185">Reference proteome</keyword>
<reference evidence="11 12" key="1">
    <citation type="submission" date="2020-07" db="EMBL/GenBank/DDBJ databases">
        <title>Sequencing the genomes of 1000 actinobacteria strains.</title>
        <authorList>
            <person name="Klenk H.-P."/>
        </authorList>
    </citation>
    <scope>NUCLEOTIDE SEQUENCE [LARGE SCALE GENOMIC DNA]</scope>
    <source>
        <strain evidence="11 12">CXB654</strain>
    </source>
</reference>
<protein>
    <submittedName>
        <fullName evidence="11">DNA polymerase-3 subunit beta</fullName>
        <ecNumber evidence="11">2.7.7.7</ecNumber>
    </submittedName>
</protein>
<dbReference type="GO" id="GO:0003887">
    <property type="term" value="F:DNA-directed DNA polymerase activity"/>
    <property type="evidence" value="ECO:0007669"/>
    <property type="project" value="UniProtKB-KW"/>
</dbReference>
<organism evidence="11 12">
    <name type="scientific">Spinactinospora alkalitolerans</name>
    <dbReference type="NCBI Taxonomy" id="687207"/>
    <lineage>
        <taxon>Bacteria</taxon>
        <taxon>Bacillati</taxon>
        <taxon>Actinomycetota</taxon>
        <taxon>Actinomycetes</taxon>
        <taxon>Streptosporangiales</taxon>
        <taxon>Nocardiopsidaceae</taxon>
        <taxon>Spinactinospora</taxon>
    </lineage>
</organism>
<evidence type="ECO:0000259" key="9">
    <source>
        <dbReference type="Pfam" id="PF00712"/>
    </source>
</evidence>
<dbReference type="InterPro" id="IPR022634">
    <property type="entry name" value="DNA_polIII_beta_N"/>
</dbReference>
<evidence type="ECO:0000256" key="5">
    <source>
        <dbReference type="ARBA" id="ARBA00022695"/>
    </source>
</evidence>
<name>A0A852U3G7_9ACTN</name>
<dbReference type="Gene3D" id="3.10.150.10">
    <property type="entry name" value="DNA Polymerase III, subunit A, domain 2"/>
    <property type="match status" value="3"/>
</dbReference>
<dbReference type="PANTHER" id="PTHR30478:SF0">
    <property type="entry name" value="BETA SLIDING CLAMP"/>
    <property type="match status" value="1"/>
</dbReference>
<dbReference type="EC" id="2.7.7.7" evidence="11"/>
<dbReference type="Proteomes" id="UP000589036">
    <property type="component" value="Unassembled WGS sequence"/>
</dbReference>
<gene>
    <name evidence="11" type="ORF">HDA32_005132</name>
</gene>
<feature type="domain" description="DNA polymerase III beta sliding clamp N-terminal" evidence="9">
    <location>
        <begin position="14"/>
        <end position="92"/>
    </location>
</feature>
<evidence type="ECO:0000256" key="7">
    <source>
        <dbReference type="ARBA" id="ARBA00022932"/>
    </source>
</evidence>
<dbReference type="CDD" id="cd00140">
    <property type="entry name" value="beta_clamp"/>
    <property type="match status" value="1"/>
</dbReference>
<keyword evidence="3" id="KW-0963">Cytoplasm</keyword>
<evidence type="ECO:0000256" key="2">
    <source>
        <dbReference type="ARBA" id="ARBA00010752"/>
    </source>
</evidence>
<keyword evidence="7" id="KW-0239">DNA-directed DNA polymerase</keyword>
<dbReference type="SUPFAM" id="SSF55979">
    <property type="entry name" value="DNA clamp"/>
    <property type="match status" value="3"/>
</dbReference>
<evidence type="ECO:0000256" key="8">
    <source>
        <dbReference type="ARBA" id="ARBA00023125"/>
    </source>
</evidence>
<evidence type="ECO:0000256" key="4">
    <source>
        <dbReference type="ARBA" id="ARBA00022679"/>
    </source>
</evidence>
<accession>A0A852U3G7</accession>
<dbReference type="GO" id="GO:0009360">
    <property type="term" value="C:DNA polymerase III complex"/>
    <property type="evidence" value="ECO:0007669"/>
    <property type="project" value="InterPro"/>
</dbReference>
<dbReference type="GO" id="GO:0003677">
    <property type="term" value="F:DNA binding"/>
    <property type="evidence" value="ECO:0007669"/>
    <property type="project" value="UniProtKB-KW"/>
</dbReference>
<dbReference type="SMART" id="SM00480">
    <property type="entry name" value="POL3Bc"/>
    <property type="match status" value="1"/>
</dbReference>
<keyword evidence="4 11" id="KW-0808">Transferase</keyword>
<evidence type="ECO:0000313" key="11">
    <source>
        <dbReference type="EMBL" id="NYE50012.1"/>
    </source>
</evidence>
<evidence type="ECO:0000256" key="1">
    <source>
        <dbReference type="ARBA" id="ARBA00004496"/>
    </source>
</evidence>
<sequence length="397" mass="41519">MTTTTDTTGTAPRFTAGRAALADALTTVGLAVGSRPAVPLLGAVLLEGHPDGCLKLSGFDYETAITVTVPDAATAPGRVLVDHAETVRMLSALVKGKSKRKADAVGVTIAAPSPDAPAMTANGYTVPLTAYPLADYPTLPEAPPTVADLDRERFVTELGRVLCAVGRDDTLPILTGVNMEVTGNGLTLAATDRYRLAVAHLPTQDGTDGAALVSGALLAKLARKLTGQRVTLGRDQNLVSLDCGNVRVVTRPIYGEFVKYRKHLPAGMPASFTAERAELLALTAQAEAILSAKRQSRSLVGITVTPGTLTVAPLLSERADDVAAPELTAKTEGYPDEPIRFAFDSRFLTDAVTGITGETATVHTGLVPTRPAVITETGQRPGDPAAYRHLLMPVRLS</sequence>
<dbReference type="RefSeq" id="WP_179645571.1">
    <property type="nucleotide sequence ID" value="NZ_BAAAYY010000019.1"/>
</dbReference>
<evidence type="ECO:0000313" key="12">
    <source>
        <dbReference type="Proteomes" id="UP000589036"/>
    </source>
</evidence>
<dbReference type="AlphaFoldDB" id="A0A852U3G7"/>
<evidence type="ECO:0000259" key="10">
    <source>
        <dbReference type="Pfam" id="PF02767"/>
    </source>
</evidence>
<dbReference type="InterPro" id="IPR022637">
    <property type="entry name" value="DNA_polIII_beta_cen"/>
</dbReference>
<keyword evidence="5 11" id="KW-0548">Nucleotidyltransferase</keyword>
<dbReference type="EMBL" id="JACCCC010000001">
    <property type="protein sequence ID" value="NYE50012.1"/>
    <property type="molecule type" value="Genomic_DNA"/>
</dbReference>
<dbReference type="GO" id="GO:0006271">
    <property type="term" value="P:DNA strand elongation involved in DNA replication"/>
    <property type="evidence" value="ECO:0007669"/>
    <property type="project" value="TreeGrafter"/>
</dbReference>
<keyword evidence="6" id="KW-0235">DNA replication</keyword>
<dbReference type="GO" id="GO:0008408">
    <property type="term" value="F:3'-5' exonuclease activity"/>
    <property type="evidence" value="ECO:0007669"/>
    <property type="project" value="InterPro"/>
</dbReference>
<comment type="subcellular location">
    <subcellularLocation>
        <location evidence="1">Cytoplasm</location>
    </subcellularLocation>
</comment>
<dbReference type="InterPro" id="IPR046938">
    <property type="entry name" value="DNA_clamp_sf"/>
</dbReference>
<comment type="similarity">
    <text evidence="2">Belongs to the beta sliding clamp family.</text>
</comment>
<dbReference type="GO" id="GO:0005737">
    <property type="term" value="C:cytoplasm"/>
    <property type="evidence" value="ECO:0007669"/>
    <property type="project" value="UniProtKB-SubCell"/>
</dbReference>
<proteinExistence type="inferred from homology"/>
<evidence type="ECO:0000256" key="6">
    <source>
        <dbReference type="ARBA" id="ARBA00022705"/>
    </source>
</evidence>
<feature type="domain" description="DNA polymerase III beta sliding clamp central" evidence="10">
    <location>
        <begin position="150"/>
        <end position="257"/>
    </location>
</feature>
<keyword evidence="8" id="KW-0238">DNA-binding</keyword>
<dbReference type="PANTHER" id="PTHR30478">
    <property type="entry name" value="DNA POLYMERASE III SUBUNIT BETA"/>
    <property type="match status" value="1"/>
</dbReference>
<dbReference type="Pfam" id="PF02767">
    <property type="entry name" value="DNA_pol3_beta_2"/>
    <property type="match status" value="1"/>
</dbReference>
<dbReference type="Pfam" id="PF00712">
    <property type="entry name" value="DNA_pol3_beta"/>
    <property type="match status" value="1"/>
</dbReference>
<dbReference type="InterPro" id="IPR001001">
    <property type="entry name" value="DNA_polIII_beta"/>
</dbReference>
<comment type="caution">
    <text evidence="11">The sequence shown here is derived from an EMBL/GenBank/DDBJ whole genome shotgun (WGS) entry which is preliminary data.</text>
</comment>
<evidence type="ECO:0000256" key="3">
    <source>
        <dbReference type="ARBA" id="ARBA00022490"/>
    </source>
</evidence>